<dbReference type="EMBL" id="JAGKHQ010000016">
    <property type="protein sequence ID" value="KAG7493534.1"/>
    <property type="molecule type" value="Genomic_DNA"/>
</dbReference>
<comment type="caution">
    <text evidence="1">The sequence shown here is derived from an EMBL/GenBank/DDBJ whole genome shotgun (WGS) entry which is preliminary data.</text>
</comment>
<evidence type="ECO:0000313" key="2">
    <source>
        <dbReference type="Proteomes" id="UP000693946"/>
    </source>
</evidence>
<dbReference type="Proteomes" id="UP000693946">
    <property type="component" value="Linkage Group LG4"/>
</dbReference>
<name>A0AAV6QNA5_SOLSE</name>
<organism evidence="1 2">
    <name type="scientific">Solea senegalensis</name>
    <name type="common">Senegalese sole</name>
    <dbReference type="NCBI Taxonomy" id="28829"/>
    <lineage>
        <taxon>Eukaryota</taxon>
        <taxon>Metazoa</taxon>
        <taxon>Chordata</taxon>
        <taxon>Craniata</taxon>
        <taxon>Vertebrata</taxon>
        <taxon>Euteleostomi</taxon>
        <taxon>Actinopterygii</taxon>
        <taxon>Neopterygii</taxon>
        <taxon>Teleostei</taxon>
        <taxon>Neoteleostei</taxon>
        <taxon>Acanthomorphata</taxon>
        <taxon>Carangaria</taxon>
        <taxon>Pleuronectiformes</taxon>
        <taxon>Pleuronectoidei</taxon>
        <taxon>Soleidae</taxon>
        <taxon>Solea</taxon>
    </lineage>
</organism>
<gene>
    <name evidence="1" type="ORF">JOB18_011031</name>
</gene>
<proteinExistence type="predicted"/>
<protein>
    <submittedName>
        <fullName evidence="1">Uncharacterized protein</fullName>
    </submittedName>
</protein>
<dbReference type="AlphaFoldDB" id="A0AAV6QNA5"/>
<accession>A0AAV6QNA5</accession>
<keyword evidence="2" id="KW-1185">Reference proteome</keyword>
<sequence length="162" mass="18630">MMDEVNMSHIQYKTHHNVIMVSLAVLDKCITKANCYDEKAMYANAVVEKIMKGVINMELNCPDPREVKKGADHIFKLLKAEFGLRLEALILKHNPDVEEAFVRLVQEYLKKQFSLLQEANSKDGGLWRILSSIRSSVTHGFMYFVSVCRNQFSRTKQPLLPL</sequence>
<evidence type="ECO:0000313" key="1">
    <source>
        <dbReference type="EMBL" id="KAG7493534.1"/>
    </source>
</evidence>
<reference evidence="1 2" key="1">
    <citation type="journal article" date="2021" name="Sci. Rep.">
        <title>Chromosome anchoring in Senegalese sole (Solea senegalensis) reveals sex-associated markers and genome rearrangements in flatfish.</title>
        <authorList>
            <person name="Guerrero-Cozar I."/>
            <person name="Gomez-Garrido J."/>
            <person name="Berbel C."/>
            <person name="Martinez-Blanch J.F."/>
            <person name="Alioto T."/>
            <person name="Claros M.G."/>
            <person name="Gagnaire P.A."/>
            <person name="Manchado M."/>
        </authorList>
    </citation>
    <scope>NUCLEOTIDE SEQUENCE [LARGE SCALE GENOMIC DNA]</scope>
    <source>
        <strain evidence="1">Sse05_10M</strain>
    </source>
</reference>